<dbReference type="Ensembl" id="ENSPPAT00000044047.1">
    <property type="protein sequence ID" value="ENSPPAP00000021246.1"/>
    <property type="gene ID" value="ENSPPAG00000033833.1"/>
</dbReference>
<dbReference type="Proteomes" id="UP000240080">
    <property type="component" value="Chromosome 3"/>
</dbReference>
<protein>
    <recommendedName>
        <fullName evidence="3">SOCS box domain-containing protein</fullName>
    </recommendedName>
</protein>
<sequence>MDKVGKMWNNFKYRCQNLFGHEGGSCGENVNMNSDKCLSVKEKNISIGDSTPQHQSRPLREDVALQLGLSPSNNSSKRNQNCATEIPQIVEISIKKDNDSCVTPGTRVARRDSYSRHAPWGSSLDTDQTFGRTRSGLQRIERRSGVSSVHDMDSVSSRTVGSRSLRKTLTYSKQSKPLSSNKRKIHLSELMLEKCPFPAGSDLAQKWHLIKQHTAPVSPHSTFFDTLDPSLVSTEDEEDRLRETRRLSIEEGVDPPPSAQVHTFEATAQVNPLYKLGPKLAPGMTEISGDGPQVNCDSEEDTTTLCLQSRSHTHVSRQGAWKVLCLICFKLQGIPVTGEWWTVMKQKPFLKGNLKARFCSGTLHKRTTGNSVSFRLCNRSLHARVEQWNHNFSFDAMTRVYFIPPLACFFEPLLAISLNRTFPFSLRYICRTVICRCTTYDGIDGLPLPSMLQDFLKNNHYKHKVSVCWLEREPVKAK</sequence>
<evidence type="ECO:0000256" key="2">
    <source>
        <dbReference type="ARBA" id="ARBA00022999"/>
    </source>
</evidence>
<dbReference type="GO" id="GO:0035556">
    <property type="term" value="P:intracellular signal transduction"/>
    <property type="evidence" value="ECO:0007669"/>
    <property type="project" value="InterPro"/>
</dbReference>
<evidence type="ECO:0000259" key="3">
    <source>
        <dbReference type="PROSITE" id="PS50225"/>
    </source>
</evidence>
<keyword evidence="2" id="KW-0727">SH2 domain</keyword>
<organism evidence="4 5">
    <name type="scientific">Pan paniscus</name>
    <name type="common">Pygmy chimpanzee</name>
    <name type="synonym">Bonobo</name>
    <dbReference type="NCBI Taxonomy" id="9597"/>
    <lineage>
        <taxon>Eukaryota</taxon>
        <taxon>Metazoa</taxon>
        <taxon>Chordata</taxon>
        <taxon>Craniata</taxon>
        <taxon>Vertebrata</taxon>
        <taxon>Euteleostomi</taxon>
        <taxon>Mammalia</taxon>
        <taxon>Eutheria</taxon>
        <taxon>Euarchontoglires</taxon>
        <taxon>Primates</taxon>
        <taxon>Haplorrhini</taxon>
        <taxon>Catarrhini</taxon>
        <taxon>Hominidae</taxon>
        <taxon>Pan</taxon>
    </lineage>
</organism>
<comment type="pathway">
    <text evidence="1">Protein modification; protein ubiquitination.</text>
</comment>
<dbReference type="PROSITE" id="PS50225">
    <property type="entry name" value="SOCS"/>
    <property type="match status" value="1"/>
</dbReference>
<feature type="domain" description="SOCS box" evidence="3">
    <location>
        <begin position="413"/>
        <end position="462"/>
    </location>
</feature>
<reference evidence="4 5" key="1">
    <citation type="journal article" date="2012" name="Nature">
        <title>The bonobo genome compared with the chimpanzee and human genomes.</title>
        <authorList>
            <person name="Prufer K."/>
            <person name="Munch K."/>
            <person name="Hellmann I."/>
            <person name="Akagi K."/>
            <person name="Miller J.R."/>
            <person name="Walenz B."/>
            <person name="Koren S."/>
            <person name="Sutton G."/>
            <person name="Kodira C."/>
            <person name="Winer R."/>
            <person name="Knight J.R."/>
            <person name="Mullikin J.C."/>
            <person name="Meader S.J."/>
            <person name="Ponting C.P."/>
            <person name="Lunter G."/>
            <person name="Higashino S."/>
            <person name="Hobolth A."/>
            <person name="Dutheil J."/>
            <person name="Karakoc E."/>
            <person name="Alkan C."/>
            <person name="Sajjadian S."/>
            <person name="Catacchio C.R."/>
            <person name="Ventura M."/>
            <person name="Marques-Bonet T."/>
            <person name="Eichler E.E."/>
            <person name="Andre C."/>
            <person name="Atencia R."/>
            <person name="Mugisha L."/>
            <person name="Junhold J."/>
            <person name="Patterson N."/>
            <person name="Siebauer M."/>
            <person name="Good J.M."/>
            <person name="Fischer A."/>
            <person name="Ptak S.E."/>
            <person name="Lachmann M."/>
            <person name="Symer D.E."/>
            <person name="Mailund T."/>
            <person name="Schierup M.H."/>
            <person name="Andres A.M."/>
            <person name="Kelso J."/>
            <person name="Paabo S."/>
        </authorList>
    </citation>
    <scope>NUCLEOTIDE SEQUENCE [LARGE SCALE GENOMIC DNA]</scope>
</reference>
<dbReference type="STRING" id="9597.ENSPPAP00000021246"/>
<reference evidence="4" key="3">
    <citation type="submission" date="2025-09" db="UniProtKB">
        <authorList>
            <consortium name="Ensembl"/>
        </authorList>
    </citation>
    <scope>IDENTIFICATION</scope>
</reference>
<dbReference type="Pfam" id="PF07525">
    <property type="entry name" value="SOCS_box"/>
    <property type="match status" value="1"/>
</dbReference>
<dbReference type="InterPro" id="IPR001496">
    <property type="entry name" value="SOCS_box"/>
</dbReference>
<dbReference type="SMART" id="SM00969">
    <property type="entry name" value="SOCS_box"/>
    <property type="match status" value="1"/>
</dbReference>
<dbReference type="UniPathway" id="UPA00143"/>
<dbReference type="GO" id="GO:0005942">
    <property type="term" value="C:phosphatidylinositol 3-kinase complex"/>
    <property type="evidence" value="ECO:0007669"/>
    <property type="project" value="TreeGrafter"/>
</dbReference>
<dbReference type="PANTHER" id="PTHR10155">
    <property type="entry name" value="PHOSPHATIDYLINOSITOL 3-KINASE REGULATORY SUBUNIT"/>
    <property type="match status" value="1"/>
</dbReference>
<dbReference type="EMBL" id="AJFE02028622">
    <property type="status" value="NOT_ANNOTATED_CDS"/>
    <property type="molecule type" value="Genomic_DNA"/>
</dbReference>
<evidence type="ECO:0000313" key="5">
    <source>
        <dbReference type="Proteomes" id="UP000240080"/>
    </source>
</evidence>
<dbReference type="InterPro" id="IPR036036">
    <property type="entry name" value="SOCS_box-like_dom_sf"/>
</dbReference>
<dbReference type="SMART" id="SM00253">
    <property type="entry name" value="SOCS"/>
    <property type="match status" value="1"/>
</dbReference>
<dbReference type="GO" id="GO:0046854">
    <property type="term" value="P:phosphatidylinositol phosphate biosynthetic process"/>
    <property type="evidence" value="ECO:0007669"/>
    <property type="project" value="TreeGrafter"/>
</dbReference>
<dbReference type="PANTHER" id="PTHR10155:SF15">
    <property type="entry name" value="SUPPRESSOR OF CYTOKINE SIGNALING 5"/>
    <property type="match status" value="1"/>
</dbReference>
<reference evidence="4" key="2">
    <citation type="submission" date="2025-08" db="UniProtKB">
        <authorList>
            <consortium name="Ensembl"/>
        </authorList>
    </citation>
    <scope>IDENTIFICATION</scope>
</reference>
<dbReference type="InterPro" id="IPR036860">
    <property type="entry name" value="SH2_dom_sf"/>
</dbReference>
<dbReference type="GO" id="GO:0016567">
    <property type="term" value="P:protein ubiquitination"/>
    <property type="evidence" value="ECO:0007669"/>
    <property type="project" value="UniProtKB-UniPathway"/>
</dbReference>
<keyword evidence="5" id="KW-1185">Reference proteome</keyword>
<dbReference type="SUPFAM" id="SSF158235">
    <property type="entry name" value="SOCS box-like"/>
    <property type="match status" value="1"/>
</dbReference>
<dbReference type="AlphaFoldDB" id="A0A2R9AVB6"/>
<name>A0A2R9AVB6_PANPA</name>
<proteinExistence type="predicted"/>
<dbReference type="GeneTree" id="ENSGT00940000159000"/>
<accession>A0A2R9AVB6</accession>
<dbReference type="OMA" id="HAPWGSS"/>
<evidence type="ECO:0000313" key="4">
    <source>
        <dbReference type="Ensembl" id="ENSPPAP00000021246.1"/>
    </source>
</evidence>
<dbReference type="Gene3D" id="3.30.505.10">
    <property type="entry name" value="SH2 domain"/>
    <property type="match status" value="1"/>
</dbReference>
<dbReference type="GO" id="GO:0046935">
    <property type="term" value="F:1-phosphatidylinositol-3-kinase regulator activity"/>
    <property type="evidence" value="ECO:0007669"/>
    <property type="project" value="TreeGrafter"/>
</dbReference>
<evidence type="ECO:0000256" key="1">
    <source>
        <dbReference type="ARBA" id="ARBA00004906"/>
    </source>
</evidence>